<evidence type="ECO:0000313" key="2">
    <source>
        <dbReference type="Ensembl" id="ENSLBEP00000022815.1"/>
    </source>
</evidence>
<dbReference type="SUPFAM" id="SSF50978">
    <property type="entry name" value="WD40 repeat-like"/>
    <property type="match status" value="1"/>
</dbReference>
<sequence length="135" mass="14848">SIGCLLNYLTKIAIVTFFDLKGGLLGKFKAVEDESAVFTTMSTDVDEQILLTGDSLGKVSLWDIDGFWSGKESLKEPFEITNGWKVSLCPPPLLGSWKAHLTEVVSVTFDSKREHIVTAGFLGALVVHIPHAWRL</sequence>
<organism evidence="2 3">
    <name type="scientific">Labrus bergylta</name>
    <name type="common">ballan wrasse</name>
    <dbReference type="NCBI Taxonomy" id="56723"/>
    <lineage>
        <taxon>Eukaryota</taxon>
        <taxon>Metazoa</taxon>
        <taxon>Chordata</taxon>
        <taxon>Craniata</taxon>
        <taxon>Vertebrata</taxon>
        <taxon>Euteleostomi</taxon>
        <taxon>Actinopterygii</taxon>
        <taxon>Neopterygii</taxon>
        <taxon>Teleostei</taxon>
        <taxon>Neoteleostei</taxon>
        <taxon>Acanthomorphata</taxon>
        <taxon>Eupercaria</taxon>
        <taxon>Labriformes</taxon>
        <taxon>Labridae</taxon>
        <taxon>Labrus</taxon>
    </lineage>
</organism>
<keyword evidence="1" id="KW-0677">Repeat</keyword>
<dbReference type="PANTHER" id="PTHR44324:SF4">
    <property type="entry name" value="WD40 REPEAT DOMAIN 95"/>
    <property type="match status" value="1"/>
</dbReference>
<dbReference type="InParanoid" id="A0A3Q3MQI9"/>
<dbReference type="AlphaFoldDB" id="A0A3Q3MQI9"/>
<dbReference type="InterPro" id="IPR036322">
    <property type="entry name" value="WD40_repeat_dom_sf"/>
</dbReference>
<dbReference type="InterPro" id="IPR015943">
    <property type="entry name" value="WD40/YVTN_repeat-like_dom_sf"/>
</dbReference>
<accession>A0A3Q3MQI9</accession>
<dbReference type="Ensembl" id="ENSLBET00000024002.1">
    <property type="protein sequence ID" value="ENSLBEP00000022815.1"/>
    <property type="gene ID" value="ENSLBEG00000017487.1"/>
</dbReference>
<protein>
    <submittedName>
        <fullName evidence="2">Uncharacterized protein</fullName>
    </submittedName>
</protein>
<reference evidence="2" key="2">
    <citation type="submission" date="2025-09" db="UniProtKB">
        <authorList>
            <consortium name="Ensembl"/>
        </authorList>
    </citation>
    <scope>IDENTIFICATION</scope>
</reference>
<evidence type="ECO:0000313" key="3">
    <source>
        <dbReference type="Proteomes" id="UP000261660"/>
    </source>
</evidence>
<proteinExistence type="predicted"/>
<name>A0A3Q3MQI9_9LABR</name>
<reference evidence="2" key="1">
    <citation type="submission" date="2025-08" db="UniProtKB">
        <authorList>
            <consortium name="Ensembl"/>
        </authorList>
    </citation>
    <scope>IDENTIFICATION</scope>
</reference>
<dbReference type="Proteomes" id="UP000261660">
    <property type="component" value="Unplaced"/>
</dbReference>
<dbReference type="Gene3D" id="2.130.10.10">
    <property type="entry name" value="YVTN repeat-like/Quinoprotein amine dehydrogenase"/>
    <property type="match status" value="1"/>
</dbReference>
<evidence type="ECO:0000256" key="1">
    <source>
        <dbReference type="ARBA" id="ARBA00022737"/>
    </source>
</evidence>
<dbReference type="STRING" id="56723.ENSLBEP00000022815"/>
<keyword evidence="3" id="KW-1185">Reference proteome</keyword>
<dbReference type="InterPro" id="IPR051242">
    <property type="entry name" value="WD-EF-hand_domain"/>
</dbReference>
<dbReference type="PANTHER" id="PTHR44324">
    <property type="entry name" value="WD40 REPEAT DOMAIN 95"/>
    <property type="match status" value="1"/>
</dbReference>